<keyword evidence="2" id="KW-1185">Reference proteome</keyword>
<proteinExistence type="predicted"/>
<dbReference type="Proteomes" id="UP000019402">
    <property type="component" value="Unassembled WGS sequence"/>
</dbReference>
<sequence>MAHLIISENELEAYYKLILKIRECGVKSSRYLELLNCLVSINHSEDGFNDFIQFKNEFINTVGNTAKLSFKRADRVYQPGIDLMTKPNYFNRMNSIEELFKDEIIKIDQISNVIFELADKPKHSLLTFTIFRPSDLIAKKRPGFVPCPIAGDFKFRNNELQLNMFFRTNDALNFFYPDVYYLRQLQHYVLDQAKKITRHKKLQNGSIGSLNLHFSRIFLPLRMEMRKREYINGTEIESIISALIDKLQLKQN</sequence>
<accession>W7YBZ1</accession>
<dbReference type="Gene3D" id="3.30.572.10">
    <property type="entry name" value="Thymidylate synthase/dCMP hydroxymethylase domain"/>
    <property type="match status" value="1"/>
</dbReference>
<gene>
    <name evidence="1" type="ORF">JCM21142_134737</name>
</gene>
<dbReference type="STRING" id="869213.GCA_000517085_01778"/>
<name>W7YBZ1_9BACT</name>
<dbReference type="EMBL" id="BAMD01000184">
    <property type="protein sequence ID" value="GAF05972.1"/>
    <property type="molecule type" value="Genomic_DNA"/>
</dbReference>
<dbReference type="AlphaFoldDB" id="W7YBZ1"/>
<dbReference type="SUPFAM" id="SSF55831">
    <property type="entry name" value="Thymidylate synthase/dCMP hydroxymethylase"/>
    <property type="match status" value="1"/>
</dbReference>
<evidence type="ECO:0000313" key="2">
    <source>
        <dbReference type="Proteomes" id="UP000019402"/>
    </source>
</evidence>
<evidence type="ECO:0000313" key="1">
    <source>
        <dbReference type="EMBL" id="GAF05972.1"/>
    </source>
</evidence>
<protein>
    <submittedName>
        <fullName evidence="1">Thymidylate synthase</fullName>
    </submittedName>
</protein>
<organism evidence="1 2">
    <name type="scientific">Saccharicrinis fermentans DSM 9555 = JCM 21142</name>
    <dbReference type="NCBI Taxonomy" id="869213"/>
    <lineage>
        <taxon>Bacteria</taxon>
        <taxon>Pseudomonadati</taxon>
        <taxon>Bacteroidota</taxon>
        <taxon>Bacteroidia</taxon>
        <taxon>Marinilabiliales</taxon>
        <taxon>Marinilabiliaceae</taxon>
        <taxon>Saccharicrinis</taxon>
    </lineage>
</organism>
<dbReference type="InterPro" id="IPR036926">
    <property type="entry name" value="Thymidate_synth/dCMP_Mease_sf"/>
</dbReference>
<comment type="caution">
    <text evidence="1">The sequence shown here is derived from an EMBL/GenBank/DDBJ whole genome shotgun (WGS) entry which is preliminary data.</text>
</comment>
<dbReference type="RefSeq" id="WP_027471522.1">
    <property type="nucleotide sequence ID" value="NZ_BAMD01000184.1"/>
</dbReference>
<reference evidence="1 2" key="1">
    <citation type="journal article" date="2014" name="Genome Announc.">
        <title>Draft Genome Sequence of Cytophaga fermentans JCM 21142T, a Facultative Anaerobe Isolated from Marine Mud.</title>
        <authorList>
            <person name="Starns D."/>
            <person name="Oshima K."/>
            <person name="Suda W."/>
            <person name="Iino T."/>
            <person name="Yuki M."/>
            <person name="Inoue J."/>
            <person name="Kitamura K."/>
            <person name="Iida T."/>
            <person name="Darby A."/>
            <person name="Hattori M."/>
            <person name="Ohkuma M."/>
        </authorList>
    </citation>
    <scope>NUCLEOTIDE SEQUENCE [LARGE SCALE GENOMIC DNA]</scope>
    <source>
        <strain evidence="1 2">JCM 21142</strain>
    </source>
</reference>